<evidence type="ECO:0008006" key="4">
    <source>
        <dbReference type="Google" id="ProtNLM"/>
    </source>
</evidence>
<reference evidence="2 3" key="1">
    <citation type="journal article" date="2015" name="Plant Cell">
        <title>Oil accumulation by the oleaginous diatom Fistulifera solaris as revealed by the genome and transcriptome.</title>
        <authorList>
            <person name="Tanaka T."/>
            <person name="Maeda Y."/>
            <person name="Veluchamy A."/>
            <person name="Tanaka M."/>
            <person name="Abida H."/>
            <person name="Marechal E."/>
            <person name="Bowler C."/>
            <person name="Muto M."/>
            <person name="Sunaga Y."/>
            <person name="Tanaka M."/>
            <person name="Yoshino T."/>
            <person name="Taniguchi T."/>
            <person name="Fukuda Y."/>
            <person name="Nemoto M."/>
            <person name="Matsumoto M."/>
            <person name="Wong P.S."/>
            <person name="Aburatani S."/>
            <person name="Fujibuchi W."/>
        </authorList>
    </citation>
    <scope>NUCLEOTIDE SEQUENCE [LARGE SCALE GENOMIC DNA]</scope>
    <source>
        <strain evidence="2 3">JPCC DA0580</strain>
    </source>
</reference>
<gene>
    <name evidence="2" type="ORF">FisN_5Lh170</name>
</gene>
<dbReference type="CDD" id="cd00257">
    <property type="entry name" value="beta-trefoil_FSCN-like"/>
    <property type="match status" value="1"/>
</dbReference>
<dbReference type="InterPro" id="IPR008999">
    <property type="entry name" value="Actin-crosslinking"/>
</dbReference>
<dbReference type="EMBL" id="BDSP01000074">
    <property type="protein sequence ID" value="GAX13925.1"/>
    <property type="molecule type" value="Genomic_DNA"/>
</dbReference>
<accession>A0A1Z5JIU2</accession>
<protein>
    <recommendedName>
        <fullName evidence="4">Fascin domain-containing protein</fullName>
    </recommendedName>
</protein>
<sequence>MRTFCPSFRYVLIPRAHSPSAAASSAVGENYYISHFKENISNSKHRQTKVLYYVPLLLLYAMRARSSFINVPCIEPLHCHLVSRSKSGGRLSVDHQSVASSSASRNEWQILRTANSSFVFQAVGTNHFLCLEDDEILVKTVRSLETPQGENKFPSSFLWKIQAHSSIEGAFFLVSDEGKPVACNANGVQVWEKISDSSSLAWSFEFLSGELVHIICPVFQKLIQCHGVLPGPRLNTKFGGWETWRLIEAGNNTVYITSWTHGHVLGANAQGDLELSKRSSRDEWDRWIVIRGTSGEGVYLRSMNAKRYLATDGTILDTCRERVAMHYTTIWHVEPPNRNVYHLRSRSHGYLSVNSEDQLCMNNDAHSRGEHFQFERRDGGNEGDCFAIKSLATGKYIALDTTTKELFCSEISYWWHVEEYDSLSRGLVFITSTDSTPLVINCGEEGKLAVSTDIAFCEENAWRLEPHLPDSLTKAQCISVGAVITGGVAAMVAAPLAFTAMVASIGLGSRSVASKMDNAMMEEGALAGGSNEVLQTIGVARLGSTGKGRSLVNNGPASGSGVSGTTATALLRSAESSSQSTDDHGDFADASLFGSADRPFSDWRYWEDVARASQ</sequence>
<evidence type="ECO:0000256" key="1">
    <source>
        <dbReference type="SAM" id="MobiDB-lite"/>
    </source>
</evidence>
<dbReference type="Gene3D" id="2.80.10.50">
    <property type="match status" value="2"/>
</dbReference>
<evidence type="ECO:0000313" key="2">
    <source>
        <dbReference type="EMBL" id="GAX13925.1"/>
    </source>
</evidence>
<name>A0A1Z5JIU2_FISSO</name>
<organism evidence="2 3">
    <name type="scientific">Fistulifera solaris</name>
    <name type="common">Oleaginous diatom</name>
    <dbReference type="NCBI Taxonomy" id="1519565"/>
    <lineage>
        <taxon>Eukaryota</taxon>
        <taxon>Sar</taxon>
        <taxon>Stramenopiles</taxon>
        <taxon>Ochrophyta</taxon>
        <taxon>Bacillariophyta</taxon>
        <taxon>Bacillariophyceae</taxon>
        <taxon>Bacillariophycidae</taxon>
        <taxon>Naviculales</taxon>
        <taxon>Naviculaceae</taxon>
        <taxon>Fistulifera</taxon>
    </lineage>
</organism>
<dbReference type="InParanoid" id="A0A1Z5JIU2"/>
<feature type="region of interest" description="Disordered" evidence="1">
    <location>
        <begin position="572"/>
        <end position="597"/>
    </location>
</feature>
<proteinExistence type="predicted"/>
<comment type="caution">
    <text evidence="2">The sequence shown here is derived from an EMBL/GenBank/DDBJ whole genome shotgun (WGS) entry which is preliminary data.</text>
</comment>
<dbReference type="AlphaFoldDB" id="A0A1Z5JIU2"/>
<dbReference type="SUPFAM" id="SSF50405">
    <property type="entry name" value="Actin-crosslinking proteins"/>
    <property type="match status" value="1"/>
</dbReference>
<dbReference type="Proteomes" id="UP000198406">
    <property type="component" value="Unassembled WGS sequence"/>
</dbReference>
<evidence type="ECO:0000313" key="3">
    <source>
        <dbReference type="Proteomes" id="UP000198406"/>
    </source>
</evidence>
<keyword evidence="3" id="KW-1185">Reference proteome</keyword>